<dbReference type="PROSITE" id="PS51257">
    <property type="entry name" value="PROKAR_LIPOPROTEIN"/>
    <property type="match status" value="1"/>
</dbReference>
<comment type="caution">
    <text evidence="1">The sequence shown here is derived from an EMBL/GenBank/DDBJ whole genome shotgun (WGS) entry which is preliminary data.</text>
</comment>
<dbReference type="RefSeq" id="WP_250580410.1">
    <property type="nucleotide sequence ID" value="NZ_JAMLJN010000002.1"/>
</dbReference>
<proteinExistence type="predicted"/>
<sequence length="150" mass="17647">MKKRQILFLTAIIVFITSCTKKITEPNQIGEQAFEILKKDITKMDKDTYSNYLLSINEAKNLGNSEEYLKEILDNQNEIIVKNNEEKIEWNKIEYLDFKYKTKSKGVGETIRGVLAYKFETKVYETKVFAVWIDDEYRIVNIVGIYPKNN</sequence>
<organism evidence="1 2">
    <name type="scientific">Flavobacterium fragile</name>
    <dbReference type="NCBI Taxonomy" id="2949085"/>
    <lineage>
        <taxon>Bacteria</taxon>
        <taxon>Pseudomonadati</taxon>
        <taxon>Bacteroidota</taxon>
        <taxon>Flavobacteriia</taxon>
        <taxon>Flavobacteriales</taxon>
        <taxon>Flavobacteriaceae</taxon>
        <taxon>Flavobacterium</taxon>
    </lineage>
</organism>
<name>A0ABT0TEW6_9FLAO</name>
<reference evidence="1 2" key="1">
    <citation type="submission" date="2022-05" db="EMBL/GenBank/DDBJ databases">
        <title>Flavobacterium sp., isolated from activated sludge.</title>
        <authorList>
            <person name="Ran Q."/>
        </authorList>
    </citation>
    <scope>NUCLEOTIDE SEQUENCE [LARGE SCALE GENOMIC DNA]</scope>
    <source>
        <strain evidence="1 2">HXWNR69</strain>
    </source>
</reference>
<gene>
    <name evidence="1" type="ORF">NAT47_03740</name>
</gene>
<evidence type="ECO:0000313" key="1">
    <source>
        <dbReference type="EMBL" id="MCL9769521.1"/>
    </source>
</evidence>
<evidence type="ECO:0008006" key="3">
    <source>
        <dbReference type="Google" id="ProtNLM"/>
    </source>
</evidence>
<protein>
    <recommendedName>
        <fullName evidence="3">DUF3828 domain-containing protein</fullName>
    </recommendedName>
</protein>
<dbReference type="EMBL" id="JAMLJN010000002">
    <property type="protein sequence ID" value="MCL9769521.1"/>
    <property type="molecule type" value="Genomic_DNA"/>
</dbReference>
<keyword evidence="2" id="KW-1185">Reference proteome</keyword>
<evidence type="ECO:0000313" key="2">
    <source>
        <dbReference type="Proteomes" id="UP001203342"/>
    </source>
</evidence>
<accession>A0ABT0TEW6</accession>
<dbReference type="Proteomes" id="UP001203342">
    <property type="component" value="Unassembled WGS sequence"/>
</dbReference>